<evidence type="ECO:0000256" key="7">
    <source>
        <dbReference type="PIRSR" id="PIRSR005096-2"/>
    </source>
</evidence>
<organism evidence="9 10">
    <name type="scientific">Massilia glaciei</name>
    <dbReference type="NCBI Taxonomy" id="1524097"/>
    <lineage>
        <taxon>Bacteria</taxon>
        <taxon>Pseudomonadati</taxon>
        <taxon>Pseudomonadota</taxon>
        <taxon>Betaproteobacteria</taxon>
        <taxon>Burkholderiales</taxon>
        <taxon>Oxalobacteraceae</taxon>
        <taxon>Telluria group</taxon>
        <taxon>Massilia</taxon>
    </lineage>
</organism>
<evidence type="ECO:0000256" key="8">
    <source>
        <dbReference type="SAM" id="SignalP"/>
    </source>
</evidence>
<dbReference type="InterPro" id="IPR047215">
    <property type="entry name" value="Galactose_mutarotase-like"/>
</dbReference>
<feature type="signal peptide" evidence="8">
    <location>
        <begin position="1"/>
        <end position="28"/>
    </location>
</feature>
<keyword evidence="8" id="KW-0732">Signal</keyword>
<comment type="caution">
    <text evidence="9">The sequence shown here is derived from an EMBL/GenBank/DDBJ whole genome shotgun (WGS) entry which is preliminary data.</text>
</comment>
<evidence type="ECO:0000256" key="5">
    <source>
        <dbReference type="PIRNR" id="PIRNR005096"/>
    </source>
</evidence>
<comment type="pathway">
    <text evidence="1 5">Carbohydrate metabolism; hexose metabolism.</text>
</comment>
<feature type="active site" description="Proton donor" evidence="6">
    <location>
        <position position="208"/>
    </location>
</feature>
<dbReference type="RefSeq" id="WP_106755966.1">
    <property type="nucleotide sequence ID" value="NZ_PXWF02000038.1"/>
</dbReference>
<evidence type="ECO:0000256" key="4">
    <source>
        <dbReference type="ARBA" id="ARBA00023277"/>
    </source>
</evidence>
<dbReference type="Pfam" id="PF01263">
    <property type="entry name" value="Aldose_epim"/>
    <property type="match status" value="1"/>
</dbReference>
<evidence type="ECO:0000256" key="6">
    <source>
        <dbReference type="PIRSR" id="PIRSR005096-1"/>
    </source>
</evidence>
<dbReference type="OrthoDB" id="9779408at2"/>
<evidence type="ECO:0000313" key="9">
    <source>
        <dbReference type="EMBL" id="PWF55264.1"/>
    </source>
</evidence>
<evidence type="ECO:0000313" key="10">
    <source>
        <dbReference type="Proteomes" id="UP000241421"/>
    </source>
</evidence>
<feature type="active site" description="Proton acceptor" evidence="6">
    <location>
        <position position="345"/>
    </location>
</feature>
<evidence type="ECO:0000256" key="1">
    <source>
        <dbReference type="ARBA" id="ARBA00005028"/>
    </source>
</evidence>
<sequence>MTAQKSEHAAPYALLLLALGCAAPSAFASITVQRFGVTGSGQVVEQVTLVNERGMALSYIDYGATITAIRVPDRKGRAANVMLGLPTLAAYESTKRRHGAVIGRYAGRIGKATYTLDGRIVKLPPNAKGLAIHGDPAGYDRRVWRRHDFADLASIGSVFQLVSPDGDQGFPGRLALRVTYRLLRKQNELRIEYEASTNAPTVINLTNHGFFNLSGAGTRALASHRFRIHASRYVVTDALRVPTGGLASVAGTALDFRRGAGVMERLAQASPVLGAPAWFDHGLVFDKGEGELAQVATIDDAASGRRMRISTSEPSVIFNSGNGYDGTEAGAEGVAYQRHDGFAFETQHLADSPNHAHFPSTALRPGTPYRSVTTFRFSVF</sequence>
<comment type="similarity">
    <text evidence="2 5">Belongs to the aldose epimerase family.</text>
</comment>
<dbReference type="GO" id="GO:0004034">
    <property type="term" value="F:aldose 1-epimerase activity"/>
    <property type="evidence" value="ECO:0007669"/>
    <property type="project" value="UniProtKB-EC"/>
</dbReference>
<keyword evidence="3 5" id="KW-0413">Isomerase</keyword>
<dbReference type="InterPro" id="IPR008183">
    <property type="entry name" value="Aldose_1/G6P_1-epimerase"/>
</dbReference>
<dbReference type="InterPro" id="IPR011013">
    <property type="entry name" value="Gal_mutarotase_sf_dom"/>
</dbReference>
<comment type="catalytic activity">
    <reaction evidence="5">
        <text>alpha-D-glucose = beta-D-glucose</text>
        <dbReference type="Rhea" id="RHEA:10264"/>
        <dbReference type="ChEBI" id="CHEBI:15903"/>
        <dbReference type="ChEBI" id="CHEBI:17925"/>
        <dbReference type="EC" id="5.1.3.3"/>
    </reaction>
</comment>
<dbReference type="Proteomes" id="UP000241421">
    <property type="component" value="Unassembled WGS sequence"/>
</dbReference>
<dbReference type="InterPro" id="IPR014718">
    <property type="entry name" value="GH-type_carb-bd"/>
</dbReference>
<feature type="binding site" evidence="7">
    <location>
        <position position="280"/>
    </location>
    <ligand>
        <name>beta-D-galactose</name>
        <dbReference type="ChEBI" id="CHEBI:27667"/>
    </ligand>
</feature>
<reference evidence="9 10" key="1">
    <citation type="submission" date="2018-04" db="EMBL/GenBank/DDBJ databases">
        <title>Massilia violaceinigra sp. nov., a novel purple-pigmented bacterium isolated from Tianshan glacier, Xinjiang, China.</title>
        <authorList>
            <person name="Wang H."/>
        </authorList>
    </citation>
    <scope>NUCLEOTIDE SEQUENCE [LARGE SCALE GENOMIC DNA]</scope>
    <source>
        <strain evidence="9 10">B448-2</strain>
    </source>
</reference>
<evidence type="ECO:0000256" key="2">
    <source>
        <dbReference type="ARBA" id="ARBA00006206"/>
    </source>
</evidence>
<gene>
    <name evidence="9" type="ORF">C7C56_002720</name>
</gene>
<dbReference type="PANTHER" id="PTHR10091">
    <property type="entry name" value="ALDOSE-1-EPIMERASE"/>
    <property type="match status" value="1"/>
</dbReference>
<dbReference type="NCBIfam" id="NF008277">
    <property type="entry name" value="PRK11055.1"/>
    <property type="match status" value="1"/>
</dbReference>
<dbReference type="InterPro" id="IPR015443">
    <property type="entry name" value="Aldose_1-epimerase"/>
</dbReference>
<dbReference type="CDD" id="cd09019">
    <property type="entry name" value="galactose_mutarotase_like"/>
    <property type="match status" value="1"/>
</dbReference>
<feature type="chain" id="PRO_5015563182" description="Aldose 1-epimerase" evidence="8">
    <location>
        <begin position="29"/>
        <end position="380"/>
    </location>
</feature>
<dbReference type="UniPathway" id="UPA00242"/>
<protein>
    <recommendedName>
        <fullName evidence="5">Aldose 1-epimerase</fullName>
        <ecNumber evidence="5">5.1.3.3</ecNumber>
    </recommendedName>
</protein>
<dbReference type="Gene3D" id="2.70.98.10">
    <property type="match status" value="1"/>
</dbReference>
<dbReference type="PROSITE" id="PS51257">
    <property type="entry name" value="PROKAR_LIPOPROTEIN"/>
    <property type="match status" value="1"/>
</dbReference>
<evidence type="ECO:0000256" key="3">
    <source>
        <dbReference type="ARBA" id="ARBA00023235"/>
    </source>
</evidence>
<accession>A0A2U2I684</accession>
<dbReference type="PANTHER" id="PTHR10091:SF49">
    <property type="entry name" value="ALDOSE 1-EPIMERASE"/>
    <property type="match status" value="1"/>
</dbReference>
<dbReference type="GO" id="GO:0030246">
    <property type="term" value="F:carbohydrate binding"/>
    <property type="evidence" value="ECO:0007669"/>
    <property type="project" value="InterPro"/>
</dbReference>
<dbReference type="AlphaFoldDB" id="A0A2U2I684"/>
<dbReference type="GO" id="GO:0033499">
    <property type="term" value="P:galactose catabolic process via UDP-galactose, Leloir pathway"/>
    <property type="evidence" value="ECO:0007669"/>
    <property type="project" value="TreeGrafter"/>
</dbReference>
<dbReference type="EC" id="5.1.3.3" evidence="5"/>
<keyword evidence="4 5" id="KW-0119">Carbohydrate metabolism</keyword>
<dbReference type="SUPFAM" id="SSF74650">
    <property type="entry name" value="Galactose mutarotase-like"/>
    <property type="match status" value="1"/>
</dbReference>
<dbReference type="GO" id="GO:0006006">
    <property type="term" value="P:glucose metabolic process"/>
    <property type="evidence" value="ECO:0007669"/>
    <property type="project" value="TreeGrafter"/>
</dbReference>
<proteinExistence type="inferred from homology"/>
<dbReference type="PIRSF" id="PIRSF005096">
    <property type="entry name" value="GALM"/>
    <property type="match status" value="1"/>
</dbReference>
<keyword evidence="10" id="KW-1185">Reference proteome</keyword>
<dbReference type="EMBL" id="PXWF02000038">
    <property type="protein sequence ID" value="PWF55264.1"/>
    <property type="molecule type" value="Genomic_DNA"/>
</dbReference>
<name>A0A2U2I684_9BURK</name>